<evidence type="ECO:0000313" key="3">
    <source>
        <dbReference type="EMBL" id="ATZ49381.1"/>
    </source>
</evidence>
<dbReference type="InterPro" id="IPR008862">
    <property type="entry name" value="Tcp11"/>
</dbReference>
<evidence type="ECO:0000256" key="2">
    <source>
        <dbReference type="SAM" id="MobiDB-lite"/>
    </source>
</evidence>
<dbReference type="Proteomes" id="UP000001798">
    <property type="component" value="Chromosome 4"/>
</dbReference>
<feature type="compositionally biased region" description="Basic and acidic residues" evidence="2">
    <location>
        <begin position="130"/>
        <end position="147"/>
    </location>
</feature>
<dbReference type="GeneID" id="5438286"/>
<sequence>MEHDAGKRQRGNSITTTPERPANNDGRAVPEAQVTERPQESREINSHNPQGYGLQSTNTFTASSSSPPTNPAPRYPFERSTTSSSQEVSDVSKKSTQTVVKPALEPPVTKSTLSELDVNKIVHNPKLRHDINFDPDLHFRPNLDGEKGRKKSQKANDFWDTMRSQLEGFLMSKDREQFEKDLGDAEWCLPATLKAIKGILETLVPQRDRSSVEETFNVDLLMQQFRKGVADLNKLALWLSQLLKCHCAPMRDSWVDEMVVHLSEGNQNGDVAMLVSGMRNLLGVLEAMKLDVANHQIRCLRPLLIEDTVQFEQKFFVRKIAMGRVDIASAHDWFRRASNLPDSLPSDASTRTQGNTWDFMKALVNLTLPSKALEPVPHTFLFDEERLVKLRADMLDLINLEICMFLYHKLDAASKSNEARSVPQDDTPAASSYISSPADEGVLSAPTVPSENDFTAKRKYNHIAQEKGHFSRELSGRQVWVPNLEDEAMDSLSSSPRSSPSTTASTPETSPVTPLYLSIQNSDSTSQVRTSLQALLASSSSQDRWAVLSSNIALQILRSTPTPMARLPVFESHLQFHLSNSQSRLYQEAETYIISKLFPELQKLVESYTPLTSLQIFDAATSPKPTNGLLPLNTQASGQREEISDIATRIAHIGILHWRVWAPLAYLVNPDAEDEADVNMIQDADLPVVES</sequence>
<name>A0A384JFZ3_BOTFB</name>
<keyword evidence="4" id="KW-1185">Reference proteome</keyword>
<feature type="region of interest" description="Disordered" evidence="2">
    <location>
        <begin position="1"/>
        <end position="106"/>
    </location>
</feature>
<protein>
    <submittedName>
        <fullName evidence="3">Bcsok1</fullName>
    </submittedName>
</protein>
<feature type="compositionally biased region" description="Polar residues" evidence="2">
    <location>
        <begin position="46"/>
        <end position="55"/>
    </location>
</feature>
<reference evidence="3 4" key="3">
    <citation type="journal article" date="2017" name="Mol. Plant Pathol.">
        <title>A gapless genome sequence of the fungus Botrytis cinerea.</title>
        <authorList>
            <person name="Van Kan J.A."/>
            <person name="Stassen J.H."/>
            <person name="Mosbach A."/>
            <person name="Van Der Lee T.A."/>
            <person name="Faino L."/>
            <person name="Farmer A.D."/>
            <person name="Papasotiriou D.G."/>
            <person name="Zhou S."/>
            <person name="Seidl M.F."/>
            <person name="Cottam E."/>
            <person name="Edel D."/>
            <person name="Hahn M."/>
            <person name="Schwartz D.C."/>
            <person name="Dietrich R.A."/>
            <person name="Widdison S."/>
            <person name="Scalliet G."/>
        </authorList>
    </citation>
    <scope>NUCLEOTIDE SEQUENCE [LARGE SCALE GENOMIC DNA]</scope>
    <source>
        <strain evidence="3 4">B05.10</strain>
    </source>
</reference>
<dbReference type="OMA" id="LHWRVWS"/>
<evidence type="ECO:0000313" key="4">
    <source>
        <dbReference type="Proteomes" id="UP000001798"/>
    </source>
</evidence>
<dbReference type="GO" id="GO:0010737">
    <property type="term" value="P:protein kinase A signaling"/>
    <property type="evidence" value="ECO:0007669"/>
    <property type="project" value="TreeGrafter"/>
</dbReference>
<dbReference type="VEuPathDB" id="FungiDB:Bcin04g05370"/>
<reference evidence="3 4" key="2">
    <citation type="journal article" date="2012" name="Eukaryot. Cell">
        <title>Genome update of Botrytis cinerea strains B05.10 and T4.</title>
        <authorList>
            <person name="Staats M."/>
            <person name="van Kan J.A."/>
        </authorList>
    </citation>
    <scope>NUCLEOTIDE SEQUENCE [LARGE SCALE GENOMIC DNA]</scope>
    <source>
        <strain evidence="3 4">B05.10</strain>
    </source>
</reference>
<feature type="compositionally biased region" description="Low complexity" evidence="2">
    <location>
        <begin position="56"/>
        <end position="67"/>
    </location>
</feature>
<dbReference type="KEGG" id="bfu:BCIN_04g05370"/>
<feature type="compositionally biased region" description="Low complexity" evidence="2">
    <location>
        <begin position="491"/>
        <end position="514"/>
    </location>
</feature>
<dbReference type="PANTHER" id="PTHR12832:SF11">
    <property type="entry name" value="LD23868P"/>
    <property type="match status" value="1"/>
</dbReference>
<comment type="similarity">
    <text evidence="1">Belongs to the TCP11 family.</text>
</comment>
<dbReference type="RefSeq" id="XP_024548444.1">
    <property type="nucleotide sequence ID" value="XM_024692665.1"/>
</dbReference>
<dbReference type="OrthoDB" id="276323at2759"/>
<evidence type="ECO:0000256" key="1">
    <source>
        <dbReference type="ARBA" id="ARBA00010954"/>
    </source>
</evidence>
<dbReference type="Pfam" id="PF05794">
    <property type="entry name" value="Tcp11"/>
    <property type="match status" value="1"/>
</dbReference>
<accession>A0A384JFZ3</accession>
<organism evidence="3 4">
    <name type="scientific">Botryotinia fuckeliana (strain B05.10)</name>
    <name type="common">Noble rot fungus</name>
    <name type="synonym">Botrytis cinerea</name>
    <dbReference type="NCBI Taxonomy" id="332648"/>
    <lineage>
        <taxon>Eukaryota</taxon>
        <taxon>Fungi</taxon>
        <taxon>Dikarya</taxon>
        <taxon>Ascomycota</taxon>
        <taxon>Pezizomycotina</taxon>
        <taxon>Leotiomycetes</taxon>
        <taxon>Helotiales</taxon>
        <taxon>Sclerotiniaceae</taxon>
        <taxon>Botrytis</taxon>
    </lineage>
</organism>
<feature type="region of interest" description="Disordered" evidence="2">
    <location>
        <begin position="488"/>
        <end position="515"/>
    </location>
</feature>
<gene>
    <name evidence="3" type="primary">Bcsok1</name>
    <name evidence="3" type="ORF">BCIN_04g05370</name>
</gene>
<reference evidence="3 4" key="1">
    <citation type="journal article" date="2011" name="PLoS Genet.">
        <title>Genomic analysis of the necrotrophic fungal pathogens Sclerotinia sclerotiorum and Botrytis cinerea.</title>
        <authorList>
            <person name="Amselem J."/>
            <person name="Cuomo C.A."/>
            <person name="van Kan J.A."/>
            <person name="Viaud M."/>
            <person name="Benito E.P."/>
            <person name="Couloux A."/>
            <person name="Coutinho P.M."/>
            <person name="de Vries R.P."/>
            <person name="Dyer P.S."/>
            <person name="Fillinger S."/>
            <person name="Fournier E."/>
            <person name="Gout L."/>
            <person name="Hahn M."/>
            <person name="Kohn L."/>
            <person name="Lapalu N."/>
            <person name="Plummer K.M."/>
            <person name="Pradier J.M."/>
            <person name="Quevillon E."/>
            <person name="Sharon A."/>
            <person name="Simon A."/>
            <person name="ten Have A."/>
            <person name="Tudzynski B."/>
            <person name="Tudzynski P."/>
            <person name="Wincker P."/>
            <person name="Andrew M."/>
            <person name="Anthouard V."/>
            <person name="Beever R.E."/>
            <person name="Beffa R."/>
            <person name="Benoit I."/>
            <person name="Bouzid O."/>
            <person name="Brault B."/>
            <person name="Chen Z."/>
            <person name="Choquer M."/>
            <person name="Collemare J."/>
            <person name="Cotton P."/>
            <person name="Danchin E.G."/>
            <person name="Da Silva C."/>
            <person name="Gautier A."/>
            <person name="Giraud C."/>
            <person name="Giraud T."/>
            <person name="Gonzalez C."/>
            <person name="Grossetete S."/>
            <person name="Guldener U."/>
            <person name="Henrissat B."/>
            <person name="Howlett B.J."/>
            <person name="Kodira C."/>
            <person name="Kretschmer M."/>
            <person name="Lappartient A."/>
            <person name="Leroch M."/>
            <person name="Levis C."/>
            <person name="Mauceli E."/>
            <person name="Neuveglise C."/>
            <person name="Oeser B."/>
            <person name="Pearson M."/>
            <person name="Poulain J."/>
            <person name="Poussereau N."/>
            <person name="Quesneville H."/>
            <person name="Rascle C."/>
            <person name="Schumacher J."/>
            <person name="Segurens B."/>
            <person name="Sexton A."/>
            <person name="Silva E."/>
            <person name="Sirven C."/>
            <person name="Soanes D.M."/>
            <person name="Talbot N.J."/>
            <person name="Templeton M."/>
            <person name="Yandava C."/>
            <person name="Yarden O."/>
            <person name="Zeng Q."/>
            <person name="Rollins J.A."/>
            <person name="Lebrun M.H."/>
            <person name="Dickman M."/>
        </authorList>
    </citation>
    <scope>NUCLEOTIDE SEQUENCE [LARGE SCALE GENOMIC DNA]</scope>
    <source>
        <strain evidence="3 4">B05.10</strain>
    </source>
</reference>
<dbReference type="PANTHER" id="PTHR12832">
    <property type="entry name" value="TESTIS-SPECIFIC PROTEIN PBS13 T-COMPLEX 11"/>
    <property type="match status" value="1"/>
</dbReference>
<feature type="region of interest" description="Disordered" evidence="2">
    <location>
        <begin position="417"/>
        <end position="450"/>
    </location>
</feature>
<proteinExistence type="inferred from homology"/>
<feature type="region of interest" description="Disordered" evidence="2">
    <location>
        <begin position="130"/>
        <end position="156"/>
    </location>
</feature>
<dbReference type="EMBL" id="CP009808">
    <property type="protein sequence ID" value="ATZ49381.1"/>
    <property type="molecule type" value="Genomic_DNA"/>
</dbReference>
<dbReference type="AlphaFoldDB" id="A0A384JFZ3"/>
<feature type="compositionally biased region" description="Polar residues" evidence="2">
    <location>
        <begin position="79"/>
        <end position="99"/>
    </location>
</feature>